<evidence type="ECO:0000256" key="3">
    <source>
        <dbReference type="ARBA" id="ARBA00022964"/>
    </source>
</evidence>
<evidence type="ECO:0000256" key="5">
    <source>
        <dbReference type="ARBA" id="ARBA00023004"/>
    </source>
</evidence>
<dbReference type="Gene3D" id="3.60.130.10">
    <property type="entry name" value="Clavaminate synthase-like"/>
    <property type="match status" value="1"/>
</dbReference>
<dbReference type="EMBL" id="LWCS01000003">
    <property type="protein sequence ID" value="OAN41470.1"/>
    <property type="molecule type" value="Genomic_DNA"/>
</dbReference>
<dbReference type="Proteomes" id="UP000078396">
    <property type="component" value="Unassembled WGS sequence"/>
</dbReference>
<sequence length="257" mass="28296">MHVNALRPLGAEVTGIRVDTLDAPAVMWMRRALAEHGVVILRQQQTDDDALVRFLRSFGDIQFTAGETPVPSHPDLNVVSNVGRSRAPRSTFHVDTSYVRTPPAYTALRAVAVPEEGGHTLFSNQYRAHDTLPDNIRNGLEGRIVTHVATGVTLTDGQECRAEHPVLRRHPVSGRIALYLSALQRCASLSGMTAEQSAQTLSYLFALSTRADNVLRHRWAPGDVVMWDNRCVMHRADHSGVVGDRVLHRGMVSDAVT</sequence>
<evidence type="ECO:0000313" key="7">
    <source>
        <dbReference type="EMBL" id="OAN41470.1"/>
    </source>
</evidence>
<evidence type="ECO:0000313" key="8">
    <source>
        <dbReference type="Proteomes" id="UP000078396"/>
    </source>
</evidence>
<name>A0A178M2M5_MYCIR</name>
<dbReference type="STRING" id="912594.AWC12_04180"/>
<comment type="similarity">
    <text evidence="1">Belongs to the TfdA dioxygenase family.</text>
</comment>
<evidence type="ECO:0000256" key="1">
    <source>
        <dbReference type="ARBA" id="ARBA00005896"/>
    </source>
</evidence>
<dbReference type="AlphaFoldDB" id="A0A178M2M5"/>
<organism evidence="7 8">
    <name type="scientific">Mycolicibacterium iranicum</name>
    <name type="common">Mycobacterium iranicum</name>
    <dbReference type="NCBI Taxonomy" id="912594"/>
    <lineage>
        <taxon>Bacteria</taxon>
        <taxon>Bacillati</taxon>
        <taxon>Actinomycetota</taxon>
        <taxon>Actinomycetes</taxon>
        <taxon>Mycobacteriales</taxon>
        <taxon>Mycobacteriaceae</taxon>
        <taxon>Mycolicibacterium</taxon>
    </lineage>
</organism>
<dbReference type="InterPro" id="IPR042098">
    <property type="entry name" value="TauD-like_sf"/>
</dbReference>
<dbReference type="GO" id="GO:0006790">
    <property type="term" value="P:sulfur compound metabolic process"/>
    <property type="evidence" value="ECO:0007669"/>
    <property type="project" value="TreeGrafter"/>
</dbReference>
<gene>
    <name evidence="7" type="ORF">A4X20_12725</name>
</gene>
<dbReference type="GO" id="GO:0000908">
    <property type="term" value="F:taurine dioxygenase activity"/>
    <property type="evidence" value="ECO:0007669"/>
    <property type="project" value="TreeGrafter"/>
</dbReference>
<evidence type="ECO:0000256" key="4">
    <source>
        <dbReference type="ARBA" id="ARBA00023002"/>
    </source>
</evidence>
<keyword evidence="4" id="KW-0560">Oxidoreductase</keyword>
<feature type="domain" description="TauD/TfdA-like" evidence="6">
    <location>
        <begin position="5"/>
        <end position="250"/>
    </location>
</feature>
<dbReference type="GO" id="GO:0005737">
    <property type="term" value="C:cytoplasm"/>
    <property type="evidence" value="ECO:0007669"/>
    <property type="project" value="TreeGrafter"/>
</dbReference>
<keyword evidence="5" id="KW-0408">Iron</keyword>
<evidence type="ECO:0000256" key="2">
    <source>
        <dbReference type="ARBA" id="ARBA00022723"/>
    </source>
</evidence>
<keyword evidence="3 7" id="KW-0223">Dioxygenase</keyword>
<comment type="caution">
    <text evidence="7">The sequence shown here is derived from an EMBL/GenBank/DDBJ whole genome shotgun (WGS) entry which is preliminary data.</text>
</comment>
<dbReference type="SUPFAM" id="SSF51197">
    <property type="entry name" value="Clavaminate synthase-like"/>
    <property type="match status" value="1"/>
</dbReference>
<dbReference type="PANTHER" id="PTHR30468">
    <property type="entry name" value="ALPHA-KETOGLUTARATE-DEPENDENT SULFONATE DIOXYGENASE"/>
    <property type="match status" value="1"/>
</dbReference>
<keyword evidence="2" id="KW-0479">Metal-binding</keyword>
<dbReference type="PANTHER" id="PTHR30468:SF1">
    <property type="entry name" value="ALPHA-KETOGLUTARATE-DEPENDENT SULFONATE DIOXYGENASE"/>
    <property type="match status" value="1"/>
</dbReference>
<proteinExistence type="inferred from homology"/>
<evidence type="ECO:0000259" key="6">
    <source>
        <dbReference type="Pfam" id="PF02668"/>
    </source>
</evidence>
<dbReference type="InterPro" id="IPR003819">
    <property type="entry name" value="TauD/TfdA-like"/>
</dbReference>
<reference evidence="7 8" key="1">
    <citation type="submission" date="2016-04" db="EMBL/GenBank/DDBJ databases">
        <title>Draft Genome Sequences of Staphylococcus capitis Strain H36, S. capitis Strain H65, S. cohnii Strain H62, S. hominis Strain H69, Mycobacterium iranicum Strain H39, Plantibacter sp. Strain H53, Pseudomonas oryzihabitans Strain H72, and Microbacterium sp. Strain H83, isolated from residential settings.</title>
        <authorList>
            <person name="Lymperopoulou D."/>
            <person name="Adams R.I."/>
            <person name="Lindow S."/>
            <person name="Coil D.A."/>
            <person name="Jospin G."/>
            <person name="Eisen J.A."/>
        </authorList>
    </citation>
    <scope>NUCLEOTIDE SEQUENCE [LARGE SCALE GENOMIC DNA]</scope>
    <source>
        <strain evidence="7 8">H39</strain>
    </source>
</reference>
<dbReference type="RefSeq" id="WP_064280296.1">
    <property type="nucleotide sequence ID" value="NZ_LWCS01000003.1"/>
</dbReference>
<dbReference type="GO" id="GO:0046872">
    <property type="term" value="F:metal ion binding"/>
    <property type="evidence" value="ECO:0007669"/>
    <property type="project" value="UniProtKB-KW"/>
</dbReference>
<dbReference type="Pfam" id="PF02668">
    <property type="entry name" value="TauD"/>
    <property type="match status" value="1"/>
</dbReference>
<dbReference type="InterPro" id="IPR051323">
    <property type="entry name" value="AtsK-like"/>
</dbReference>
<protein>
    <submittedName>
        <fullName evidence="7">Taurine catabolism dioxygenase</fullName>
    </submittedName>
</protein>
<accession>A0A178M2M5</accession>